<evidence type="ECO:0008006" key="8">
    <source>
        <dbReference type="Google" id="ProtNLM"/>
    </source>
</evidence>
<gene>
    <name evidence="6" type="ORF">TEHN7118_1758</name>
</gene>
<accession>A0A2H6CVC6</accession>
<dbReference type="PANTHER" id="PTHR43095">
    <property type="entry name" value="SUGAR KINASE"/>
    <property type="match status" value="1"/>
</dbReference>
<dbReference type="RefSeq" id="WP_103103619.1">
    <property type="nucleotide sequence ID" value="NZ_BDEC01000077.1"/>
</dbReference>
<dbReference type="GO" id="GO:0005975">
    <property type="term" value="P:carbohydrate metabolic process"/>
    <property type="evidence" value="ECO:0007669"/>
    <property type="project" value="InterPro"/>
</dbReference>
<dbReference type="AlphaFoldDB" id="A0A2H6CVC6"/>
<dbReference type="Pfam" id="PF02782">
    <property type="entry name" value="FGGY_C"/>
    <property type="match status" value="1"/>
</dbReference>
<dbReference type="Pfam" id="PF00370">
    <property type="entry name" value="FGGY_N"/>
    <property type="match status" value="1"/>
</dbReference>
<evidence type="ECO:0000256" key="3">
    <source>
        <dbReference type="ARBA" id="ARBA00022777"/>
    </source>
</evidence>
<dbReference type="InterPro" id="IPR018484">
    <property type="entry name" value="FGGY_N"/>
</dbReference>
<name>A0A2H6CVC6_TETHA</name>
<evidence type="ECO:0000313" key="6">
    <source>
        <dbReference type="EMBL" id="GBD68952.1"/>
    </source>
</evidence>
<dbReference type="PIRSF" id="PIRSF000538">
    <property type="entry name" value="GlpK"/>
    <property type="match status" value="1"/>
</dbReference>
<keyword evidence="7" id="KW-1185">Reference proteome</keyword>
<dbReference type="InterPro" id="IPR050406">
    <property type="entry name" value="FGGY_Carb_Kinase"/>
</dbReference>
<feature type="domain" description="Carbohydrate kinase FGGY C-terminal" evidence="5">
    <location>
        <begin position="254"/>
        <end position="440"/>
    </location>
</feature>
<comment type="similarity">
    <text evidence="1">Belongs to the FGGY kinase family.</text>
</comment>
<proteinExistence type="inferred from homology"/>
<dbReference type="InterPro" id="IPR043129">
    <property type="entry name" value="ATPase_NBD"/>
</dbReference>
<evidence type="ECO:0000259" key="5">
    <source>
        <dbReference type="Pfam" id="PF02782"/>
    </source>
</evidence>
<comment type="caution">
    <text evidence="6">The sequence shown here is derived from an EMBL/GenBank/DDBJ whole genome shotgun (WGS) entry which is preliminary data.</text>
</comment>
<dbReference type="InterPro" id="IPR018485">
    <property type="entry name" value="FGGY_C"/>
</dbReference>
<evidence type="ECO:0000256" key="1">
    <source>
        <dbReference type="ARBA" id="ARBA00009156"/>
    </source>
</evidence>
<dbReference type="PANTHER" id="PTHR43095:SF5">
    <property type="entry name" value="XYLULOSE KINASE"/>
    <property type="match status" value="1"/>
</dbReference>
<dbReference type="Proteomes" id="UP000236214">
    <property type="component" value="Unassembled WGS sequence"/>
</dbReference>
<dbReference type="GO" id="GO:0016301">
    <property type="term" value="F:kinase activity"/>
    <property type="evidence" value="ECO:0007669"/>
    <property type="project" value="UniProtKB-KW"/>
</dbReference>
<dbReference type="Gene3D" id="3.30.420.40">
    <property type="match status" value="2"/>
</dbReference>
<protein>
    <recommendedName>
        <fullName evidence="8">Sugar kinase</fullName>
    </recommendedName>
</protein>
<evidence type="ECO:0000259" key="4">
    <source>
        <dbReference type="Pfam" id="PF00370"/>
    </source>
</evidence>
<evidence type="ECO:0000256" key="2">
    <source>
        <dbReference type="ARBA" id="ARBA00022679"/>
    </source>
</evidence>
<reference evidence="6 7" key="1">
    <citation type="submission" date="2016-05" db="EMBL/GenBank/DDBJ databases">
        <title>Whole genome sequencing of Tetragenococcus halophilus subsp. halophilus NISL 7118.</title>
        <authorList>
            <person name="Shiwa Y."/>
            <person name="Nishimura I."/>
            <person name="Yoshikawa H."/>
            <person name="Koyama Y."/>
            <person name="Oguma T."/>
        </authorList>
    </citation>
    <scope>NUCLEOTIDE SEQUENCE [LARGE SCALE GENOMIC DNA]</scope>
    <source>
        <strain evidence="6 7">NISL 7118</strain>
    </source>
</reference>
<dbReference type="SUPFAM" id="SSF53067">
    <property type="entry name" value="Actin-like ATPase domain"/>
    <property type="match status" value="2"/>
</dbReference>
<feature type="domain" description="Carbohydrate kinase FGGY N-terminal" evidence="4">
    <location>
        <begin position="5"/>
        <end position="243"/>
    </location>
</feature>
<keyword evidence="2" id="KW-0808">Transferase</keyword>
<dbReference type="EMBL" id="BDEC01000077">
    <property type="protein sequence ID" value="GBD68952.1"/>
    <property type="molecule type" value="Genomic_DNA"/>
</dbReference>
<dbReference type="CDD" id="cd07773">
    <property type="entry name" value="ASKHA_NBD_FGGY_FK"/>
    <property type="match status" value="1"/>
</dbReference>
<sequence>MNKQYSISIDIGTTNTKVSLYHIENCSVERREKFKTAKFTDKYGELFDVDSIYREIEKLLIMFIKEFPNKIDSINIASVGEVGVLLTSNFERATDAIAWYDTRSNKFIKDLTEEEKKKIYKITGLPAHTNYVVSKIKWLYEYRKVNTNDQYIWANISDYIAYLLSGNLRTEYTLACRTMCFDIRKKSWSNEILDIFGIRNFVTFPKVILSGETIGYTNSSDSKNIAKESIAIKIAGHDHIVGADGIDLQENELLNSTGTTEGLLGINNSSHINYEHYKNKLSSGVYVNLDFYTLFSSIPTGGIALEWFQRLFNMGFNTFSEISDELYRDYINGNIDLQECLTIIPHLNGSGPPFKNNLSKGLIYGITTDTDKKDLLLGIFIGLSMEMTYVSKSFPMNNIDRIVVIGPAVKNKLWLQLKADFLNKNIVSVNTDEAVSLGALRTSYKYQYVKKDETKVIKPLPKNTRKAKNMMKDYEVFYKTKKEVLLGEEDKNYKLNN</sequence>
<evidence type="ECO:0000313" key="7">
    <source>
        <dbReference type="Proteomes" id="UP000236214"/>
    </source>
</evidence>
<organism evidence="6 7">
    <name type="scientific">Tetragenococcus halophilus subsp. halophilus</name>
    <dbReference type="NCBI Taxonomy" id="1513897"/>
    <lineage>
        <taxon>Bacteria</taxon>
        <taxon>Bacillati</taxon>
        <taxon>Bacillota</taxon>
        <taxon>Bacilli</taxon>
        <taxon>Lactobacillales</taxon>
        <taxon>Enterococcaceae</taxon>
        <taxon>Tetragenococcus</taxon>
    </lineage>
</organism>
<dbReference type="InterPro" id="IPR000577">
    <property type="entry name" value="Carb_kinase_FGGY"/>
</dbReference>
<keyword evidence="3" id="KW-0418">Kinase</keyword>